<dbReference type="Gene3D" id="1.10.1200.10">
    <property type="entry name" value="ACP-like"/>
    <property type="match status" value="1"/>
</dbReference>
<dbReference type="Pfam" id="PF00501">
    <property type="entry name" value="AMP-binding"/>
    <property type="match status" value="1"/>
</dbReference>
<dbReference type="SUPFAM" id="SSF52777">
    <property type="entry name" value="CoA-dependent acyltransferases"/>
    <property type="match status" value="3"/>
</dbReference>
<dbReference type="Pfam" id="PF00550">
    <property type="entry name" value="PP-binding"/>
    <property type="match status" value="1"/>
</dbReference>
<keyword evidence="4" id="KW-0511">Multifunctional enzyme</keyword>
<dbReference type="InterPro" id="IPR000873">
    <property type="entry name" value="AMP-dep_synth/lig_dom"/>
</dbReference>
<feature type="domain" description="Carrier" evidence="5">
    <location>
        <begin position="999"/>
        <end position="1073"/>
    </location>
</feature>
<dbReference type="InterPro" id="IPR036736">
    <property type="entry name" value="ACP-like_sf"/>
</dbReference>
<sequence length="1575" mass="170967">MVSGLSGINPTWSAAILDAGTAGFFTPPEIEDVHIATSFQSHLLHGTFNFFPSAAAYTLRLPPGTDIDCFHAAWERLLALNPILRTGFIPLCTDPDLLCIVFRAGQCPQPVRCAQNAQIQLVEPSPEFNPQSFSGKPPHTVTVSGSLAAGYRVEIRIHYSLLADSGLKPILISLHQLYHQRVSEMCNPRVPPPSNFAPAAEDSALDSNLSQLVQSVGKTPWRANGSILDHSRQCPSFEVVVRHCPCGTTLMQLPQFVIRLATAIVLSVHSTPKRERILVCEAPPPSSPFSSALCTQFDFDSTTALRELLDHAQNRSGPAAAQQLVETVAESGWDAIHAFLNIHTSSSWPQAHELPGWRLEDLHLAYGNPLSIDILPAQNSVTEIRISFDTFVHRMEDANVLADHLVYVLQFLLAVHQNPILATPLTVYDILKGLGDVDAPRTLEFGRRQQVPKESLTNALIHELFETCARENPFSTALEFEGHATLTYVELDLLSSALAADLHHNYGVEPDIMVPILFEPSFEMIIAILAVMKAGGAYVPLGTDLPKDALRERMGLIGGKVFICQKNLEAQMKDVMASHPSVKVLGYSRPDTSSPASVLERRPSSPLPNPTHLAYVLFTSGTTGLPNGVGVEHRNVSAFLMSSLGVEMAGKGKRKLLLSAYTFDISAGDIFSTLTSGGILALVRREKMLSNLPHWVDVTRTTHLSVTPSIARLLPTTGLPTLSHIIFGGEIVPPDLAERLNQNRTLINSMGPTEATIYATFYVVPKFFGVPTSSRPDRVPIGYPLETTILYVLRPSTTELAACSEIGEICIGGPQVARGYITNAALSKTKFIPDIFQGAGRIFRTGDWGRWNSLGQLEILGRIDGQLKFHGIRIEAEEIERVVRDAADIDLFYSAVLEVGGDQKLVGVLTTRALCASGAVNSYSFLETPQAVDTINAAISACEAHFPPNARPSVWLCLDGLPKTAHGKLDSKSLNSLIRDHIAAQTKTVVAFKDHRAPTSEETNVREVIATVLALAQESVPLDASFIELGGTSMQAMRVTTALQALGINASIVDVLDNDKTLALLAQLPRVEIELGLESPDAARAPSWDLESYAPFSLAPQQWERGVAEAGLTTRDIEDVYPCPAFAEYWLELALQNDGRALICQFHHILGKDIDPDNFAWCWEQLVIHEPTLRTVFIKLDDSKNGILSVVLKPTTPARWKGLEIVRVADADERQKLLFGTLFAAHRVELGQVPIRAWLVLNAADNTWSFATSRHHALHDARTLDLQHDALSALYAAGAPALPGLHAGRTAANSYGAYVASLVSGSRAHEGAAFWTAYLRGARPAVWPAAAAVPQAFCKDLGTYAFHVAQWAGSIGDLAKRAGVTAGALVRGAYAVATAEGEGAEEALVFEVADGSAAAGFTAPPWGFCSHVKPTRVGVPPRRAADEGARLLQIMRDANRSHVATLPHLGAAWRMAEELLGTKAVNFATSIVNILDLSRGDFRRDMKTEGPAEPSQAFVSAPSDSEAFVRPIFAGTLASESVVGIYVPVYVEVHILRDKVTYACPYDLSMVRREDMERFVGRQAEVLDAVHRALA</sequence>
<dbReference type="GO" id="GO:0043041">
    <property type="term" value="P:amino acid activation for nonribosomal peptide biosynthetic process"/>
    <property type="evidence" value="ECO:0007669"/>
    <property type="project" value="TreeGrafter"/>
</dbReference>
<dbReference type="SUPFAM" id="SSF47336">
    <property type="entry name" value="ACP-like"/>
    <property type="match status" value="1"/>
</dbReference>
<proteinExistence type="predicted"/>
<dbReference type="Gene3D" id="3.30.559.30">
    <property type="entry name" value="Nonribosomal peptide synthetase, condensation domain"/>
    <property type="match status" value="1"/>
</dbReference>
<evidence type="ECO:0000313" key="6">
    <source>
        <dbReference type="EMBL" id="KAJ7665708.1"/>
    </source>
</evidence>
<dbReference type="Proteomes" id="UP001221757">
    <property type="component" value="Unassembled WGS sequence"/>
</dbReference>
<dbReference type="Gene3D" id="3.30.559.10">
    <property type="entry name" value="Chloramphenicol acetyltransferase-like domain"/>
    <property type="match status" value="1"/>
</dbReference>
<evidence type="ECO:0000259" key="5">
    <source>
        <dbReference type="PROSITE" id="PS50075"/>
    </source>
</evidence>
<dbReference type="InterPro" id="IPR009081">
    <property type="entry name" value="PP-bd_ACP"/>
</dbReference>
<dbReference type="InterPro" id="IPR042099">
    <property type="entry name" value="ANL_N_sf"/>
</dbReference>
<evidence type="ECO:0000256" key="3">
    <source>
        <dbReference type="ARBA" id="ARBA00022598"/>
    </source>
</evidence>
<dbReference type="Pfam" id="PF00668">
    <property type="entry name" value="Condensation"/>
    <property type="match status" value="1"/>
</dbReference>
<evidence type="ECO:0000313" key="7">
    <source>
        <dbReference type="Proteomes" id="UP001221757"/>
    </source>
</evidence>
<dbReference type="GO" id="GO:0044550">
    <property type="term" value="P:secondary metabolite biosynthetic process"/>
    <property type="evidence" value="ECO:0007669"/>
    <property type="project" value="TreeGrafter"/>
</dbReference>
<dbReference type="SUPFAM" id="SSF56801">
    <property type="entry name" value="Acetyl-CoA synthetase-like"/>
    <property type="match status" value="1"/>
</dbReference>
<keyword evidence="7" id="KW-1185">Reference proteome</keyword>
<dbReference type="PROSITE" id="PS50075">
    <property type="entry name" value="CARRIER"/>
    <property type="match status" value="1"/>
</dbReference>
<keyword evidence="1" id="KW-0596">Phosphopantetheine</keyword>
<evidence type="ECO:0000256" key="4">
    <source>
        <dbReference type="ARBA" id="ARBA00023268"/>
    </source>
</evidence>
<dbReference type="GO" id="GO:0016874">
    <property type="term" value="F:ligase activity"/>
    <property type="evidence" value="ECO:0007669"/>
    <property type="project" value="UniProtKB-KW"/>
</dbReference>
<gene>
    <name evidence="6" type="ORF">B0H17DRAFT_284754</name>
</gene>
<dbReference type="Gene3D" id="3.40.50.12780">
    <property type="entry name" value="N-terminal domain of ligase-like"/>
    <property type="match status" value="1"/>
</dbReference>
<dbReference type="InterPro" id="IPR045851">
    <property type="entry name" value="AMP-bd_C_sf"/>
</dbReference>
<comment type="caution">
    <text evidence="6">The sequence shown here is derived from an EMBL/GenBank/DDBJ whole genome shotgun (WGS) entry which is preliminary data.</text>
</comment>
<dbReference type="EMBL" id="JARKIE010000213">
    <property type="protein sequence ID" value="KAJ7665708.1"/>
    <property type="molecule type" value="Genomic_DNA"/>
</dbReference>
<keyword evidence="2" id="KW-0597">Phosphoprotein</keyword>
<evidence type="ECO:0000256" key="2">
    <source>
        <dbReference type="ARBA" id="ARBA00022553"/>
    </source>
</evidence>
<organism evidence="6 7">
    <name type="scientific">Mycena rosella</name>
    <name type="common">Pink bonnet</name>
    <name type="synonym">Agaricus rosellus</name>
    <dbReference type="NCBI Taxonomy" id="1033263"/>
    <lineage>
        <taxon>Eukaryota</taxon>
        <taxon>Fungi</taxon>
        <taxon>Dikarya</taxon>
        <taxon>Basidiomycota</taxon>
        <taxon>Agaricomycotina</taxon>
        <taxon>Agaricomycetes</taxon>
        <taxon>Agaricomycetidae</taxon>
        <taxon>Agaricales</taxon>
        <taxon>Marasmiineae</taxon>
        <taxon>Mycenaceae</taxon>
        <taxon>Mycena</taxon>
    </lineage>
</organism>
<accession>A0AAD7CVF0</accession>
<dbReference type="InterPro" id="IPR023213">
    <property type="entry name" value="CAT-like_dom_sf"/>
</dbReference>
<dbReference type="PANTHER" id="PTHR45527:SF1">
    <property type="entry name" value="FATTY ACID SYNTHASE"/>
    <property type="match status" value="1"/>
</dbReference>
<dbReference type="Gene3D" id="3.30.300.30">
    <property type="match status" value="1"/>
</dbReference>
<protein>
    <recommendedName>
        <fullName evidence="5">Carrier domain-containing protein</fullName>
    </recommendedName>
</protein>
<name>A0AAD7CVF0_MYCRO</name>
<dbReference type="InterPro" id="IPR001242">
    <property type="entry name" value="Condensation_dom"/>
</dbReference>
<keyword evidence="3" id="KW-0436">Ligase</keyword>
<evidence type="ECO:0000256" key="1">
    <source>
        <dbReference type="ARBA" id="ARBA00022450"/>
    </source>
</evidence>
<dbReference type="GO" id="GO:0031177">
    <property type="term" value="F:phosphopantetheine binding"/>
    <property type="evidence" value="ECO:0007669"/>
    <property type="project" value="TreeGrafter"/>
</dbReference>
<dbReference type="GO" id="GO:0005737">
    <property type="term" value="C:cytoplasm"/>
    <property type="evidence" value="ECO:0007669"/>
    <property type="project" value="TreeGrafter"/>
</dbReference>
<dbReference type="PANTHER" id="PTHR45527">
    <property type="entry name" value="NONRIBOSOMAL PEPTIDE SYNTHETASE"/>
    <property type="match status" value="1"/>
</dbReference>
<reference evidence="6" key="1">
    <citation type="submission" date="2023-03" db="EMBL/GenBank/DDBJ databases">
        <title>Massive genome expansion in bonnet fungi (Mycena s.s.) driven by repeated elements and novel gene families across ecological guilds.</title>
        <authorList>
            <consortium name="Lawrence Berkeley National Laboratory"/>
            <person name="Harder C.B."/>
            <person name="Miyauchi S."/>
            <person name="Viragh M."/>
            <person name="Kuo A."/>
            <person name="Thoen E."/>
            <person name="Andreopoulos B."/>
            <person name="Lu D."/>
            <person name="Skrede I."/>
            <person name="Drula E."/>
            <person name="Henrissat B."/>
            <person name="Morin E."/>
            <person name="Kohler A."/>
            <person name="Barry K."/>
            <person name="LaButti K."/>
            <person name="Morin E."/>
            <person name="Salamov A."/>
            <person name="Lipzen A."/>
            <person name="Mereny Z."/>
            <person name="Hegedus B."/>
            <person name="Baldrian P."/>
            <person name="Stursova M."/>
            <person name="Weitz H."/>
            <person name="Taylor A."/>
            <person name="Grigoriev I.V."/>
            <person name="Nagy L.G."/>
            <person name="Martin F."/>
            <person name="Kauserud H."/>
        </authorList>
    </citation>
    <scope>NUCLEOTIDE SEQUENCE</scope>
    <source>
        <strain evidence="6">CBHHK067</strain>
    </source>
</reference>